<dbReference type="Proteomes" id="UP001448207">
    <property type="component" value="Unassembled WGS sequence"/>
</dbReference>
<dbReference type="InterPro" id="IPR017972">
    <property type="entry name" value="Cyt_P450_CS"/>
</dbReference>
<protein>
    <submittedName>
        <fullName evidence="6">Cytochrome P450</fullName>
    </submittedName>
</protein>
<keyword evidence="2 5" id="KW-0479">Metal-binding</keyword>
<dbReference type="CDD" id="cd11064">
    <property type="entry name" value="CYP86A"/>
    <property type="match status" value="1"/>
</dbReference>
<evidence type="ECO:0000256" key="2">
    <source>
        <dbReference type="ARBA" id="ARBA00022723"/>
    </source>
</evidence>
<reference evidence="6 7" key="1">
    <citation type="submission" date="2024-04" db="EMBL/GenBank/DDBJ databases">
        <title>Symmetric and asymmetric DNA N6-adenine methylation regulates different biological responses in Mucorales.</title>
        <authorList>
            <consortium name="Lawrence Berkeley National Laboratory"/>
            <person name="Lax C."/>
            <person name="Mondo S.J."/>
            <person name="Osorio-Concepcion M."/>
            <person name="Muszewska A."/>
            <person name="Corrochano-Luque M."/>
            <person name="Gutierrez G."/>
            <person name="Riley R."/>
            <person name="Lipzen A."/>
            <person name="Guo J."/>
            <person name="Hundley H."/>
            <person name="Amirebrahimi M."/>
            <person name="Ng V."/>
            <person name="Lorenzo-Gutierrez D."/>
            <person name="Binder U."/>
            <person name="Yang J."/>
            <person name="Song Y."/>
            <person name="Canovas D."/>
            <person name="Navarro E."/>
            <person name="Freitag M."/>
            <person name="Gabaldon T."/>
            <person name="Grigoriev I.V."/>
            <person name="Corrochano L.M."/>
            <person name="Nicolas F.E."/>
            <person name="Garre V."/>
        </authorList>
    </citation>
    <scope>NUCLEOTIDE SEQUENCE [LARGE SCALE GENOMIC DNA]</scope>
    <source>
        <strain evidence="6 7">L51</strain>
    </source>
</reference>
<proteinExistence type="inferred from homology"/>
<evidence type="ECO:0000256" key="5">
    <source>
        <dbReference type="RuleBase" id="RU000461"/>
    </source>
</evidence>
<keyword evidence="3 5" id="KW-0560">Oxidoreductase</keyword>
<dbReference type="PRINTS" id="PR00385">
    <property type="entry name" value="P450"/>
</dbReference>
<evidence type="ECO:0000256" key="4">
    <source>
        <dbReference type="ARBA" id="ARBA00023004"/>
    </source>
</evidence>
<dbReference type="EMBL" id="JBCLYO010000035">
    <property type="protein sequence ID" value="KAL0075591.1"/>
    <property type="molecule type" value="Genomic_DNA"/>
</dbReference>
<dbReference type="Gene3D" id="1.10.630.10">
    <property type="entry name" value="Cytochrome P450"/>
    <property type="match status" value="1"/>
</dbReference>
<dbReference type="SUPFAM" id="SSF48264">
    <property type="entry name" value="Cytochrome P450"/>
    <property type="match status" value="1"/>
</dbReference>
<organism evidence="6 7">
    <name type="scientific">Phycomyces blakesleeanus</name>
    <dbReference type="NCBI Taxonomy" id="4837"/>
    <lineage>
        <taxon>Eukaryota</taxon>
        <taxon>Fungi</taxon>
        <taxon>Fungi incertae sedis</taxon>
        <taxon>Mucoromycota</taxon>
        <taxon>Mucoromycotina</taxon>
        <taxon>Mucoromycetes</taxon>
        <taxon>Mucorales</taxon>
        <taxon>Phycomycetaceae</taxon>
        <taxon>Phycomyces</taxon>
    </lineage>
</organism>
<gene>
    <name evidence="6" type="ORF">J3Q64DRAFT_1826002</name>
</gene>
<dbReference type="Pfam" id="PF00067">
    <property type="entry name" value="p450"/>
    <property type="match status" value="1"/>
</dbReference>
<keyword evidence="5" id="KW-0349">Heme</keyword>
<keyword evidence="5" id="KW-0503">Monooxygenase</keyword>
<comment type="similarity">
    <text evidence="1 5">Belongs to the cytochrome P450 family.</text>
</comment>
<dbReference type="InterPro" id="IPR001128">
    <property type="entry name" value="Cyt_P450"/>
</dbReference>
<evidence type="ECO:0000313" key="6">
    <source>
        <dbReference type="EMBL" id="KAL0075591.1"/>
    </source>
</evidence>
<comment type="caution">
    <text evidence="6">The sequence shown here is derived from an EMBL/GenBank/DDBJ whole genome shotgun (WGS) entry which is preliminary data.</text>
</comment>
<sequence length="531" mass="60754">MFAVSLKKIMNITHSGNEPADPWFASIGMISSASAIVLGLLALKYPDRAAFYERRKGIYHSRGWPILGATPSMIWNKEVIHEYFLHQFEKSGVLTSAISSLGIPFTISTIDPRNIEHILKNNFENYVKGPAFDEATQDLLGHGIFNSNGERWKYQRKTASHIFNVKNFKDQFTDVFLNGFKIMSEKIFDPAVKENHSVDFHDAMYRFTLDSFILLGFGVHLKTLSTKEKVPFATSFDECQRNAIRRLTNPAWRIGETVRHCLAPWKKTIPQHVETINSFASDVIKNRRDQVAKGEEHGDLLSRFMKCRNEKGNLLDDTELRDTVLNFVIAGRDTTAQSLSWTFYNLMQNPAIEEKLLEEIREHITDSMEDDPPAMYEAIKHMTYAHAVFHETLRLHPSVPNNQKYALNDDIWPDGTHIQKGDYVVWSPWAQGRCVSVWGEDAKIFKPERWITPEGDLRRESQGQWPAFHGGPRVCLGQNLATLQALIVIVFLLKRYKLSLVPGQEITYLVSLTLPMKNGMSVMVEKRQPAQ</sequence>
<evidence type="ECO:0000313" key="7">
    <source>
        <dbReference type="Proteomes" id="UP001448207"/>
    </source>
</evidence>
<dbReference type="PANTHER" id="PTHR24296">
    <property type="entry name" value="CYTOCHROME P450"/>
    <property type="match status" value="1"/>
</dbReference>
<evidence type="ECO:0000256" key="1">
    <source>
        <dbReference type="ARBA" id="ARBA00010617"/>
    </source>
</evidence>
<keyword evidence="4 5" id="KW-0408">Iron</keyword>
<dbReference type="PRINTS" id="PR00463">
    <property type="entry name" value="EP450I"/>
</dbReference>
<accession>A0ABR3AKJ2</accession>
<keyword evidence="7" id="KW-1185">Reference proteome</keyword>
<dbReference type="InterPro" id="IPR002401">
    <property type="entry name" value="Cyt_P450_E_grp-I"/>
</dbReference>
<dbReference type="InterPro" id="IPR036396">
    <property type="entry name" value="Cyt_P450_sf"/>
</dbReference>
<evidence type="ECO:0000256" key="3">
    <source>
        <dbReference type="ARBA" id="ARBA00023002"/>
    </source>
</evidence>
<name>A0ABR3AKJ2_PHYBL</name>
<dbReference type="PROSITE" id="PS00086">
    <property type="entry name" value="CYTOCHROME_P450"/>
    <property type="match status" value="1"/>
</dbReference>